<evidence type="ECO:0000313" key="2">
    <source>
        <dbReference type="EMBL" id="AKJ67907.1"/>
    </source>
</evidence>
<sequence>MKTLHDPTPERSGERILLVMLPGVGDHPESFFRNDVVQGLRERHLPVDALAAEAGFPYYADETLVDRLDQHIERVMRERDIRRLWFLGTSLGGMGALIYNRARPGRVDGTVLLAPYLGSRRVVTEVRDAGGLHAWHPSEEAPGDMEWRVLRWMQQRLLDPGTLPRLYLGYARGDPFALGSELLQRQLPAERTAVIDGGHDWSAWSLLWQRLLERAPFDSLDA</sequence>
<accession>A0A0G3ERI5</accession>
<reference evidence="3" key="1">
    <citation type="submission" date="2015-06" db="EMBL/GenBank/DDBJ databases">
        <authorList>
            <person name="Lim Y.L."/>
            <person name="Ee R."/>
            <person name="Yong D."/>
            <person name="How K.Y."/>
            <person name="Yin W.F."/>
            <person name="Chan K.G."/>
        </authorList>
    </citation>
    <scope>NUCLEOTIDE SEQUENCE [LARGE SCALE GENOMIC DNA]</scope>
    <source>
        <strain evidence="3">DSM 25325</strain>
    </source>
</reference>
<dbReference type="OrthoDB" id="5431193at2"/>
<dbReference type="SUPFAM" id="SSF53474">
    <property type="entry name" value="alpha/beta-Hydrolases"/>
    <property type="match status" value="1"/>
</dbReference>
<dbReference type="STRING" id="445709.ABW99_06425"/>
<dbReference type="KEGG" id="ptx:ABW99_06425"/>
<dbReference type="Pfam" id="PF12146">
    <property type="entry name" value="Hydrolase_4"/>
    <property type="match status" value="1"/>
</dbReference>
<dbReference type="InterPro" id="IPR022742">
    <property type="entry name" value="Hydrolase_4"/>
</dbReference>
<organism evidence="2 3">
    <name type="scientific">Pandoraea thiooxydans</name>
    <dbReference type="NCBI Taxonomy" id="445709"/>
    <lineage>
        <taxon>Bacteria</taxon>
        <taxon>Pseudomonadati</taxon>
        <taxon>Pseudomonadota</taxon>
        <taxon>Betaproteobacteria</taxon>
        <taxon>Burkholderiales</taxon>
        <taxon>Burkholderiaceae</taxon>
        <taxon>Pandoraea</taxon>
    </lineage>
</organism>
<dbReference type="InterPro" id="IPR029058">
    <property type="entry name" value="AB_hydrolase_fold"/>
</dbReference>
<keyword evidence="3" id="KW-1185">Reference proteome</keyword>
<protein>
    <recommendedName>
        <fullName evidence="1">Serine aminopeptidase S33 domain-containing protein</fullName>
    </recommendedName>
</protein>
<dbReference type="Gene3D" id="3.40.50.1820">
    <property type="entry name" value="alpha/beta hydrolase"/>
    <property type="match status" value="1"/>
</dbReference>
<feature type="domain" description="Serine aminopeptidase S33" evidence="1">
    <location>
        <begin position="63"/>
        <end position="122"/>
    </location>
</feature>
<dbReference type="RefSeq" id="WP_047213722.1">
    <property type="nucleotide sequence ID" value="NZ_CP011568.3"/>
</dbReference>
<proteinExistence type="predicted"/>
<gene>
    <name evidence="2" type="ORF">ABW99_06425</name>
</gene>
<dbReference type="PATRIC" id="fig|445709.3.peg.1377"/>
<name>A0A0G3ERI5_9BURK</name>
<dbReference type="EMBL" id="CP011568">
    <property type="protein sequence ID" value="AKJ67907.1"/>
    <property type="molecule type" value="Genomic_DNA"/>
</dbReference>
<evidence type="ECO:0000313" key="3">
    <source>
        <dbReference type="Proteomes" id="UP000036700"/>
    </source>
</evidence>
<dbReference type="Proteomes" id="UP000036700">
    <property type="component" value="Chromosome"/>
</dbReference>
<dbReference type="AlphaFoldDB" id="A0A0G3ERI5"/>
<evidence type="ECO:0000259" key="1">
    <source>
        <dbReference type="Pfam" id="PF12146"/>
    </source>
</evidence>